<evidence type="ECO:0000313" key="2">
    <source>
        <dbReference type="Proteomes" id="UP000789366"/>
    </source>
</evidence>
<keyword evidence="2" id="KW-1185">Reference proteome</keyword>
<proteinExistence type="predicted"/>
<feature type="non-terminal residue" evidence="1">
    <location>
        <position position="1"/>
    </location>
</feature>
<dbReference type="EMBL" id="CAJVPW010001154">
    <property type="protein sequence ID" value="CAG8476599.1"/>
    <property type="molecule type" value="Genomic_DNA"/>
</dbReference>
<protein>
    <submittedName>
        <fullName evidence="1">8153_t:CDS:1</fullName>
    </submittedName>
</protein>
<gene>
    <name evidence="1" type="ORF">SPELUC_LOCUS1937</name>
</gene>
<reference evidence="1" key="1">
    <citation type="submission" date="2021-06" db="EMBL/GenBank/DDBJ databases">
        <authorList>
            <person name="Kallberg Y."/>
            <person name="Tangrot J."/>
            <person name="Rosling A."/>
        </authorList>
    </citation>
    <scope>NUCLEOTIDE SEQUENCE</scope>
    <source>
        <strain evidence="1">28 12/20/2015</strain>
    </source>
</reference>
<accession>A0ACA9KJ26</accession>
<dbReference type="Proteomes" id="UP000789366">
    <property type="component" value="Unassembled WGS sequence"/>
</dbReference>
<evidence type="ECO:0000313" key="1">
    <source>
        <dbReference type="EMBL" id="CAG8476599.1"/>
    </source>
</evidence>
<sequence length="148" mass="17029">AETQRQIEDDAFDISSVETLRARNVFGTKPPRIVALDVFRGLMMFLQSIEHARIFLTNNASQSRMEIWYSQPAYTKTYNTLIRITTHLAPLGFAFVMGIGIVLFAQSRIIIGWSLKDLASHFFIRGLVLVLLNFWFSLFFMFALQDSK</sequence>
<organism evidence="1 2">
    <name type="scientific">Cetraspora pellucida</name>
    <dbReference type="NCBI Taxonomy" id="1433469"/>
    <lineage>
        <taxon>Eukaryota</taxon>
        <taxon>Fungi</taxon>
        <taxon>Fungi incertae sedis</taxon>
        <taxon>Mucoromycota</taxon>
        <taxon>Glomeromycotina</taxon>
        <taxon>Glomeromycetes</taxon>
        <taxon>Diversisporales</taxon>
        <taxon>Gigasporaceae</taxon>
        <taxon>Cetraspora</taxon>
    </lineage>
</organism>
<comment type="caution">
    <text evidence="1">The sequence shown here is derived from an EMBL/GenBank/DDBJ whole genome shotgun (WGS) entry which is preliminary data.</text>
</comment>
<name>A0ACA9KJ26_9GLOM</name>